<name>A0A853I8T4_9GAMM</name>
<organism evidence="3 4">
    <name type="scientific">Spartinivicinus marinus</name>
    <dbReference type="NCBI Taxonomy" id="2994442"/>
    <lineage>
        <taxon>Bacteria</taxon>
        <taxon>Pseudomonadati</taxon>
        <taxon>Pseudomonadota</taxon>
        <taxon>Gammaproteobacteria</taxon>
        <taxon>Oceanospirillales</taxon>
        <taxon>Zooshikellaceae</taxon>
        <taxon>Spartinivicinus</taxon>
    </lineage>
</organism>
<gene>
    <name evidence="3" type="ORF">H0A36_13590</name>
</gene>
<dbReference type="InterPro" id="IPR006076">
    <property type="entry name" value="FAD-dep_OxRdtase"/>
</dbReference>
<dbReference type="GO" id="GO:0016491">
    <property type="term" value="F:oxidoreductase activity"/>
    <property type="evidence" value="ECO:0007669"/>
    <property type="project" value="UniProtKB-KW"/>
</dbReference>
<reference evidence="3 4" key="1">
    <citation type="submission" date="2020-07" db="EMBL/GenBank/DDBJ databases">
        <title>Endozoicomonas sp. nov., isolated from sediment.</title>
        <authorList>
            <person name="Gu T."/>
        </authorList>
    </citation>
    <scope>NUCLEOTIDE SEQUENCE [LARGE SCALE GENOMIC DNA]</scope>
    <source>
        <strain evidence="3 4">SM1973</strain>
    </source>
</reference>
<sequence length="448" mass="49492">MKKVVHVNRIPKDTGPAAWNRILSPVQSYPTLTGTVLADWVIVGGGFTGMAAARRLSQLVPNDKVVMLEAGHLAEGPAGRNSGFMIDLPHELNSKSYAGGREQDKKQIRLNRVAIDFARQMAHDFAIPQEVFDLSGKVTGAASARGEKHIDCYLKHIKALDEQYRLLDQAEMKALTGSDYYTKGLFTPGTAMIQPAAFIRLIAQGLRKDVSIYENSPVIEMQLGLEHTLKTPKGRVKAKRVILAVNGHIQSFGYFKQQLMHIFTYASMTRALNQNEVQRLGGTANWGLLPADPMGTTVRRTSNWNGSGERLTIRNHFTLNQSMEVSEAELINVAKNHDQAFKARFPMLADVTMEYRWGGRLCLSLNSVPAFGELEERVYAAACQNGLGTVKGTLSGMMAVELATNLDSPILKEFMAYDAPSRLPPEPFMSLGANAALRWKEWRAGCEV</sequence>
<dbReference type="GO" id="GO:0005737">
    <property type="term" value="C:cytoplasm"/>
    <property type="evidence" value="ECO:0007669"/>
    <property type="project" value="TreeGrafter"/>
</dbReference>
<dbReference type="Gene3D" id="3.30.9.10">
    <property type="entry name" value="D-Amino Acid Oxidase, subunit A, domain 2"/>
    <property type="match status" value="1"/>
</dbReference>
<dbReference type="EMBL" id="JACCKB010000020">
    <property type="protein sequence ID" value="NYZ67048.1"/>
    <property type="molecule type" value="Genomic_DNA"/>
</dbReference>
<feature type="domain" description="FAD dependent oxidoreductase" evidence="2">
    <location>
        <begin position="39"/>
        <end position="402"/>
    </location>
</feature>
<dbReference type="PANTHER" id="PTHR13847:SF281">
    <property type="entry name" value="FAD DEPENDENT OXIDOREDUCTASE DOMAIN-CONTAINING PROTEIN"/>
    <property type="match status" value="1"/>
</dbReference>
<evidence type="ECO:0000313" key="3">
    <source>
        <dbReference type="EMBL" id="NYZ67048.1"/>
    </source>
</evidence>
<dbReference type="PANTHER" id="PTHR13847">
    <property type="entry name" value="SARCOSINE DEHYDROGENASE-RELATED"/>
    <property type="match status" value="1"/>
</dbReference>
<proteinExistence type="predicted"/>
<accession>A0A853I8T4</accession>
<dbReference type="Gene3D" id="3.50.50.60">
    <property type="entry name" value="FAD/NAD(P)-binding domain"/>
    <property type="match status" value="1"/>
</dbReference>
<dbReference type="InterPro" id="IPR036188">
    <property type="entry name" value="FAD/NAD-bd_sf"/>
</dbReference>
<evidence type="ECO:0000313" key="4">
    <source>
        <dbReference type="Proteomes" id="UP000569732"/>
    </source>
</evidence>
<protein>
    <submittedName>
        <fullName evidence="3">FAD-binding oxidoreductase</fullName>
    </submittedName>
</protein>
<dbReference type="SUPFAM" id="SSF51905">
    <property type="entry name" value="FAD/NAD(P)-binding domain"/>
    <property type="match status" value="1"/>
</dbReference>
<dbReference type="AlphaFoldDB" id="A0A853I8T4"/>
<dbReference type="Pfam" id="PF01266">
    <property type="entry name" value="DAO"/>
    <property type="match status" value="1"/>
</dbReference>
<keyword evidence="4" id="KW-1185">Reference proteome</keyword>
<dbReference type="Proteomes" id="UP000569732">
    <property type="component" value="Unassembled WGS sequence"/>
</dbReference>
<comment type="caution">
    <text evidence="3">The sequence shown here is derived from an EMBL/GenBank/DDBJ whole genome shotgun (WGS) entry which is preliminary data.</text>
</comment>
<evidence type="ECO:0000259" key="2">
    <source>
        <dbReference type="Pfam" id="PF01266"/>
    </source>
</evidence>
<keyword evidence="1" id="KW-0560">Oxidoreductase</keyword>
<evidence type="ECO:0000256" key="1">
    <source>
        <dbReference type="ARBA" id="ARBA00023002"/>
    </source>
</evidence>